<proteinExistence type="predicted"/>
<organism evidence="1 2">
    <name type="scientific">Nostoc parmelioides FACHB-3921</name>
    <dbReference type="NCBI Taxonomy" id="2692909"/>
    <lineage>
        <taxon>Bacteria</taxon>
        <taxon>Bacillati</taxon>
        <taxon>Cyanobacteriota</taxon>
        <taxon>Cyanophyceae</taxon>
        <taxon>Nostocales</taxon>
        <taxon>Nostocaceae</taxon>
        <taxon>Nostoc</taxon>
    </lineage>
</organism>
<keyword evidence="2" id="KW-1185">Reference proteome</keyword>
<dbReference type="Proteomes" id="UP000621307">
    <property type="component" value="Unassembled WGS sequence"/>
</dbReference>
<accession>A0ABR8BAY4</accession>
<name>A0ABR8BAY4_9NOSO</name>
<reference evidence="1 2" key="1">
    <citation type="journal article" date="2020" name="ISME J.">
        <title>Comparative genomics reveals insights into cyanobacterial evolution and habitat adaptation.</title>
        <authorList>
            <person name="Chen M.Y."/>
            <person name="Teng W.K."/>
            <person name="Zhao L."/>
            <person name="Hu C.X."/>
            <person name="Zhou Y.K."/>
            <person name="Han B.P."/>
            <person name="Song L.R."/>
            <person name="Shu W.S."/>
        </authorList>
    </citation>
    <scope>NUCLEOTIDE SEQUENCE [LARGE SCALE GENOMIC DNA]</scope>
    <source>
        <strain evidence="1 2">FACHB-3921</strain>
    </source>
</reference>
<dbReference type="RefSeq" id="WP_190565435.1">
    <property type="nucleotide sequence ID" value="NZ_JACJQL010000001.1"/>
</dbReference>
<comment type="caution">
    <text evidence="1">The sequence shown here is derived from an EMBL/GenBank/DDBJ whole genome shotgun (WGS) entry which is preliminary data.</text>
</comment>
<evidence type="ECO:0000313" key="2">
    <source>
        <dbReference type="Proteomes" id="UP000621307"/>
    </source>
</evidence>
<evidence type="ECO:0000313" key="1">
    <source>
        <dbReference type="EMBL" id="MBD2250045.1"/>
    </source>
</evidence>
<sequence length="181" mass="19960">MLNNCSSAHLLDMDIYFLSDNAPDPEMIKDLGAPITTQIKGDISDIQAQNNLISFNETLFIGGQKIQVKHTISAESIVIVEAPSVLQADWLSAGISTLLVTQMKEQPGPWGTTIFKYCGLLQIHKIEVATSPWKSKSIGVGSIPIVREEKQQLVNPSNSFSMASLFQKVGWKPIKQHLSPW</sequence>
<gene>
    <name evidence="1" type="ORF">H6G14_01815</name>
</gene>
<protein>
    <submittedName>
        <fullName evidence="1">Uncharacterized protein</fullName>
    </submittedName>
</protein>
<dbReference type="EMBL" id="JACJQL010000001">
    <property type="protein sequence ID" value="MBD2250045.1"/>
    <property type="molecule type" value="Genomic_DNA"/>
</dbReference>